<evidence type="ECO:0000259" key="4">
    <source>
        <dbReference type="PROSITE" id="PS51007"/>
    </source>
</evidence>
<name>A0ABS6SGG6_9SPHN</name>
<keyword evidence="2 3" id="KW-0408">Iron</keyword>
<dbReference type="PANTHER" id="PTHR11961">
    <property type="entry name" value="CYTOCHROME C"/>
    <property type="match status" value="1"/>
</dbReference>
<dbReference type="EMBL" id="JAGSPA010000003">
    <property type="protein sequence ID" value="MBV7256981.1"/>
    <property type="molecule type" value="Genomic_DNA"/>
</dbReference>
<dbReference type="PROSITE" id="PS51007">
    <property type="entry name" value="CYTC"/>
    <property type="match status" value="1"/>
</dbReference>
<evidence type="ECO:0000313" key="6">
    <source>
        <dbReference type="Proteomes" id="UP000722336"/>
    </source>
</evidence>
<keyword evidence="1 3" id="KW-0479">Metal-binding</keyword>
<evidence type="ECO:0000256" key="2">
    <source>
        <dbReference type="ARBA" id="ARBA00023004"/>
    </source>
</evidence>
<comment type="caution">
    <text evidence="5">The sequence shown here is derived from an EMBL/GenBank/DDBJ whole genome shotgun (WGS) entry which is preliminary data.</text>
</comment>
<feature type="domain" description="Cytochrome c" evidence="4">
    <location>
        <begin position="27"/>
        <end position="126"/>
    </location>
</feature>
<evidence type="ECO:0000256" key="3">
    <source>
        <dbReference type="PROSITE-ProRule" id="PRU00433"/>
    </source>
</evidence>
<sequence>MASAEPDAAEPGDMTTKDGVAFASLTGDAAAGKAVFAQCRACHVLEPGVNRVGPSLAGIVGQAAGSVPNFNYSKANKNSELTWTPEQLYVYLEDPRRVMPKTRMVFPGLKDAQKRADVIAYLQNPA</sequence>
<evidence type="ECO:0000313" key="5">
    <source>
        <dbReference type="EMBL" id="MBV7256981.1"/>
    </source>
</evidence>
<protein>
    <submittedName>
        <fullName evidence="5">Cytochrome c family protein</fullName>
    </submittedName>
</protein>
<dbReference type="Proteomes" id="UP000722336">
    <property type="component" value="Unassembled WGS sequence"/>
</dbReference>
<evidence type="ECO:0000256" key="1">
    <source>
        <dbReference type="ARBA" id="ARBA00022723"/>
    </source>
</evidence>
<dbReference type="InterPro" id="IPR002327">
    <property type="entry name" value="Cyt_c_1A/1B"/>
</dbReference>
<gene>
    <name evidence="5" type="ORF">KCG44_09320</name>
</gene>
<reference evidence="5 6" key="1">
    <citation type="submission" date="2021-04" db="EMBL/GenBank/DDBJ databases">
        <authorList>
            <person name="Pira H."/>
            <person name="Risdian C."/>
            <person name="Wink J."/>
        </authorList>
    </citation>
    <scope>NUCLEOTIDE SEQUENCE [LARGE SCALE GENOMIC DNA]</scope>
    <source>
        <strain evidence="5 6">WHA3</strain>
    </source>
</reference>
<dbReference type="InterPro" id="IPR009056">
    <property type="entry name" value="Cyt_c-like_dom"/>
</dbReference>
<proteinExistence type="predicted"/>
<organism evidence="5 6">
    <name type="scientific">Pacificimonas pallii</name>
    <dbReference type="NCBI Taxonomy" id="2827236"/>
    <lineage>
        <taxon>Bacteria</taxon>
        <taxon>Pseudomonadati</taxon>
        <taxon>Pseudomonadota</taxon>
        <taxon>Alphaproteobacteria</taxon>
        <taxon>Sphingomonadales</taxon>
        <taxon>Sphingosinicellaceae</taxon>
        <taxon>Pacificimonas</taxon>
    </lineage>
</organism>
<keyword evidence="6" id="KW-1185">Reference proteome</keyword>
<dbReference type="Pfam" id="PF00034">
    <property type="entry name" value="Cytochrom_C"/>
    <property type="match status" value="1"/>
</dbReference>
<accession>A0ABS6SGG6</accession>
<keyword evidence="3" id="KW-0349">Heme</keyword>